<dbReference type="EMBL" id="BARS01011822">
    <property type="protein sequence ID" value="GAF94126.1"/>
    <property type="molecule type" value="Genomic_DNA"/>
</dbReference>
<dbReference type="InterPro" id="IPR036619">
    <property type="entry name" value="NinB_sf"/>
</dbReference>
<dbReference type="AlphaFoldDB" id="X0U457"/>
<dbReference type="Gene3D" id="1.10.3790.10">
    <property type="entry name" value="NinB"/>
    <property type="match status" value="1"/>
</dbReference>
<accession>X0U457</accession>
<gene>
    <name evidence="1" type="ORF">S01H1_21349</name>
</gene>
<evidence type="ECO:0000313" key="1">
    <source>
        <dbReference type="EMBL" id="GAF94126.1"/>
    </source>
</evidence>
<dbReference type="SUPFAM" id="SSF103370">
    <property type="entry name" value="NinB"/>
    <property type="match status" value="1"/>
</dbReference>
<sequence>MQNQLNKFKIDTPITLYLDNKEPKRSSKQNSYYWVYLTEIECETGNSKEDLHSLFKGKFLSNGFAECFGEKVRKVKSTTKLTKGEFVEFIYNIEVFTGITAPDTKNYGL</sequence>
<protein>
    <submittedName>
        <fullName evidence="1">Uncharacterized protein</fullName>
    </submittedName>
</protein>
<organism evidence="1">
    <name type="scientific">marine sediment metagenome</name>
    <dbReference type="NCBI Taxonomy" id="412755"/>
    <lineage>
        <taxon>unclassified sequences</taxon>
        <taxon>metagenomes</taxon>
        <taxon>ecological metagenomes</taxon>
    </lineage>
</organism>
<proteinExistence type="predicted"/>
<comment type="caution">
    <text evidence="1">The sequence shown here is derived from an EMBL/GenBank/DDBJ whole genome shotgun (WGS) entry which is preliminary data.</text>
</comment>
<reference evidence="1" key="1">
    <citation type="journal article" date="2014" name="Front. Microbiol.">
        <title>High frequency of phylogenetically diverse reductive dehalogenase-homologous genes in deep subseafloor sedimentary metagenomes.</title>
        <authorList>
            <person name="Kawai M."/>
            <person name="Futagami T."/>
            <person name="Toyoda A."/>
            <person name="Takaki Y."/>
            <person name="Nishi S."/>
            <person name="Hori S."/>
            <person name="Arai W."/>
            <person name="Tsubouchi T."/>
            <person name="Morono Y."/>
            <person name="Uchiyama I."/>
            <person name="Ito T."/>
            <person name="Fujiyama A."/>
            <person name="Inagaki F."/>
            <person name="Takami H."/>
        </authorList>
    </citation>
    <scope>NUCLEOTIDE SEQUENCE</scope>
    <source>
        <strain evidence="1">Expedition CK06-06</strain>
    </source>
</reference>
<name>X0U457_9ZZZZ</name>